<dbReference type="AlphaFoldDB" id="A0A286U0A0"/>
<comment type="caution">
    <text evidence="1">The sequence shown here is derived from an EMBL/GenBank/DDBJ whole genome shotgun (WGS) entry which is preliminary data.</text>
</comment>
<keyword evidence="1" id="KW-0808">Transferase</keyword>
<evidence type="ECO:0000313" key="1">
    <source>
        <dbReference type="EMBL" id="GAX61557.1"/>
    </source>
</evidence>
<organism evidence="1 2">
    <name type="scientific">Candidatus Scalindua japonica</name>
    <dbReference type="NCBI Taxonomy" id="1284222"/>
    <lineage>
        <taxon>Bacteria</taxon>
        <taxon>Pseudomonadati</taxon>
        <taxon>Planctomycetota</taxon>
        <taxon>Candidatus Brocadiia</taxon>
        <taxon>Candidatus Brocadiales</taxon>
        <taxon>Candidatus Scalinduaceae</taxon>
        <taxon>Candidatus Scalindua</taxon>
    </lineage>
</organism>
<evidence type="ECO:0000313" key="2">
    <source>
        <dbReference type="Proteomes" id="UP000218542"/>
    </source>
</evidence>
<protein>
    <submittedName>
        <fullName evidence="1">Queuine/archaeosine tRNA-ribosyltransferase</fullName>
    </submittedName>
</protein>
<accession>A0A286U0A0</accession>
<proteinExistence type="predicted"/>
<dbReference type="EMBL" id="BAOS01000025">
    <property type="protein sequence ID" value="GAX61557.1"/>
    <property type="molecule type" value="Genomic_DNA"/>
</dbReference>
<keyword evidence="2" id="KW-1185">Reference proteome</keyword>
<name>A0A286U0A0_9BACT</name>
<sequence>MRNDWGYRLISSNIRKGAGDIASGGDEGDVKWTKICSFISINYPAYTTGGLGERRNGSVILESSAITRGRKGLYYETN</sequence>
<reference evidence="2" key="1">
    <citation type="journal article" date="2017" name="Environ. Microbiol. Rep.">
        <title>Genetic Diversity of Marine Anaerobic Ammonium-Oxidizing Bacteria as Revealed by Genomic and Proteomic Analyses of 'Candidatus Scalindua japonica'.</title>
        <authorList>
            <person name="Oshiki M."/>
            <person name="Mizuto K."/>
            <person name="Kimura Z."/>
            <person name="Kindaichi T."/>
            <person name="Satoh H."/>
            <person name="Okabe S."/>
        </authorList>
    </citation>
    <scope>NUCLEOTIDE SEQUENCE [LARGE SCALE GENOMIC DNA]</scope>
    <source>
        <strain evidence="2">husup-a2</strain>
    </source>
</reference>
<dbReference type="Proteomes" id="UP000218542">
    <property type="component" value="Unassembled WGS sequence"/>
</dbReference>
<dbReference type="GO" id="GO:0016740">
    <property type="term" value="F:transferase activity"/>
    <property type="evidence" value="ECO:0007669"/>
    <property type="project" value="UniProtKB-KW"/>
</dbReference>
<gene>
    <name evidence="1" type="ORF">SCALIN_C25_0004</name>
</gene>